<evidence type="ECO:0000256" key="1">
    <source>
        <dbReference type="PROSITE-ProRule" id="PRU00723"/>
    </source>
</evidence>
<keyword evidence="5" id="KW-1185">Reference proteome</keyword>
<dbReference type="GO" id="GO:0008270">
    <property type="term" value="F:zinc ion binding"/>
    <property type="evidence" value="ECO:0007669"/>
    <property type="project" value="UniProtKB-KW"/>
</dbReference>
<dbReference type="Pfam" id="PF02338">
    <property type="entry name" value="OTU"/>
    <property type="match status" value="1"/>
</dbReference>
<dbReference type="SMART" id="SM00248">
    <property type="entry name" value="ANK"/>
    <property type="match status" value="3"/>
</dbReference>
<evidence type="ECO:0000259" key="2">
    <source>
        <dbReference type="PROSITE" id="PS50103"/>
    </source>
</evidence>
<dbReference type="InterPro" id="IPR036770">
    <property type="entry name" value="Ankyrin_rpt-contain_sf"/>
</dbReference>
<dbReference type="Pfam" id="PF13857">
    <property type="entry name" value="Ank_5"/>
    <property type="match status" value="1"/>
</dbReference>
<dbReference type="CDD" id="cd22758">
    <property type="entry name" value="OTU_232R-like"/>
    <property type="match status" value="1"/>
</dbReference>
<dbReference type="InterPro" id="IPR000571">
    <property type="entry name" value="Znf_CCCH"/>
</dbReference>
<name>A0A812V042_9DINO</name>
<dbReference type="GO" id="GO:0016579">
    <property type="term" value="P:protein deubiquitination"/>
    <property type="evidence" value="ECO:0007669"/>
    <property type="project" value="TreeGrafter"/>
</dbReference>
<dbReference type="AlphaFoldDB" id="A0A812V042"/>
<dbReference type="OrthoDB" id="415023at2759"/>
<dbReference type="Gene3D" id="3.90.70.80">
    <property type="match status" value="1"/>
</dbReference>
<keyword evidence="1" id="KW-0862">Zinc</keyword>
<gene>
    <name evidence="4" type="primary">OTU9</name>
    <name evidence="4" type="ORF">SNAT2548_LOCUS33990</name>
</gene>
<keyword evidence="1" id="KW-0863">Zinc-finger</keyword>
<dbReference type="SUPFAM" id="SSF48403">
    <property type="entry name" value="Ankyrin repeat"/>
    <property type="match status" value="1"/>
</dbReference>
<dbReference type="InterPro" id="IPR050704">
    <property type="entry name" value="Peptidase_C85-like"/>
</dbReference>
<dbReference type="PANTHER" id="PTHR12419">
    <property type="entry name" value="OTU DOMAIN CONTAINING PROTEIN"/>
    <property type="match status" value="1"/>
</dbReference>
<evidence type="ECO:0000259" key="3">
    <source>
        <dbReference type="PROSITE" id="PS50802"/>
    </source>
</evidence>
<evidence type="ECO:0000313" key="5">
    <source>
        <dbReference type="Proteomes" id="UP000604046"/>
    </source>
</evidence>
<sequence>MGAAAAGKGNCQFNSISRYVSDEPNRIRQHAVAYIRRNRFLFEGFVDGDFDTYLERMSLNAWGDELTLRALATHYQRQIRVLHQDRTIIISPIEEFADRLGSPIYVVFFAEVHYDAAVPNLPQTGPAAVGSETEAMLRIRALSGAVVQEFTLQELDAMAGATTTVVDSVMSRVAKSLGRSAREIQLVDAQGEQVRPGFLWGSGDLQAIVVRELSFLDLCALGELQRVEESLRNGEDVNGRDGRCPRPLMEAIKGGHVDVVRALVRARARADLVDHDGEVPLRHIVRIDRPRRMEMWQSLLEGAEAYGVDLANWWGPVEFNDEGWSLLHEAAFGAHRDGFSNADIAHELVRVGLDPNHESREGLTPLIQAVRGGNLELVQFFVEEAHVEIGASNRYGQNAPREAGRVGAQDIERYLREATTAQGKGKGKAKAKGQGYVSATAATVAHAAAHAVAPAKAFVEAPAAAFQYPTRQAYLNSPAGALALTSFQSRGKDPATFKRIRCKNWPRCPYGHRCHFLHDEFPG</sequence>
<dbReference type="Proteomes" id="UP000604046">
    <property type="component" value="Unassembled WGS sequence"/>
</dbReference>
<dbReference type="Gene3D" id="1.25.40.20">
    <property type="entry name" value="Ankyrin repeat-containing domain"/>
    <property type="match status" value="2"/>
</dbReference>
<dbReference type="SUPFAM" id="SSF54001">
    <property type="entry name" value="Cysteine proteinases"/>
    <property type="match status" value="1"/>
</dbReference>
<dbReference type="GO" id="GO:0010468">
    <property type="term" value="P:regulation of gene expression"/>
    <property type="evidence" value="ECO:0007669"/>
    <property type="project" value="UniProtKB-ARBA"/>
</dbReference>
<dbReference type="EMBL" id="CAJNDS010002788">
    <property type="protein sequence ID" value="CAE7597382.1"/>
    <property type="molecule type" value="Genomic_DNA"/>
</dbReference>
<dbReference type="PROSITE" id="PS50103">
    <property type="entry name" value="ZF_C3H1"/>
    <property type="match status" value="1"/>
</dbReference>
<dbReference type="InterPro" id="IPR003323">
    <property type="entry name" value="OTU_dom"/>
</dbReference>
<keyword evidence="1" id="KW-0479">Metal-binding</keyword>
<feature type="domain" description="C3H1-type" evidence="2">
    <location>
        <begin position="496"/>
        <end position="521"/>
    </location>
</feature>
<feature type="domain" description="OTU" evidence="3">
    <location>
        <begin position="1"/>
        <end position="120"/>
    </location>
</feature>
<accession>A0A812V042</accession>
<dbReference type="InterPro" id="IPR038765">
    <property type="entry name" value="Papain-like_cys_pep_sf"/>
</dbReference>
<protein>
    <submittedName>
        <fullName evidence="4">OTU9 protein</fullName>
    </submittedName>
</protein>
<dbReference type="GO" id="GO:0004843">
    <property type="term" value="F:cysteine-type deubiquitinase activity"/>
    <property type="evidence" value="ECO:0007669"/>
    <property type="project" value="TreeGrafter"/>
</dbReference>
<proteinExistence type="predicted"/>
<reference evidence="4" key="1">
    <citation type="submission" date="2021-02" db="EMBL/GenBank/DDBJ databases">
        <authorList>
            <person name="Dougan E. K."/>
            <person name="Rhodes N."/>
            <person name="Thang M."/>
            <person name="Chan C."/>
        </authorList>
    </citation>
    <scope>NUCLEOTIDE SEQUENCE</scope>
</reference>
<comment type="caution">
    <text evidence="4">The sequence shown here is derived from an EMBL/GenBank/DDBJ whole genome shotgun (WGS) entry which is preliminary data.</text>
</comment>
<dbReference type="InterPro" id="IPR002110">
    <property type="entry name" value="Ankyrin_rpt"/>
</dbReference>
<dbReference type="Pfam" id="PF00023">
    <property type="entry name" value="Ank"/>
    <property type="match status" value="1"/>
</dbReference>
<dbReference type="PROSITE" id="PS50802">
    <property type="entry name" value="OTU"/>
    <property type="match status" value="1"/>
</dbReference>
<evidence type="ECO:0000313" key="4">
    <source>
        <dbReference type="EMBL" id="CAE7597382.1"/>
    </source>
</evidence>
<organism evidence="4 5">
    <name type="scientific">Symbiodinium natans</name>
    <dbReference type="NCBI Taxonomy" id="878477"/>
    <lineage>
        <taxon>Eukaryota</taxon>
        <taxon>Sar</taxon>
        <taxon>Alveolata</taxon>
        <taxon>Dinophyceae</taxon>
        <taxon>Suessiales</taxon>
        <taxon>Symbiodiniaceae</taxon>
        <taxon>Symbiodinium</taxon>
    </lineage>
</organism>
<feature type="zinc finger region" description="C3H1-type" evidence="1">
    <location>
        <begin position="496"/>
        <end position="521"/>
    </location>
</feature>